<organism evidence="1 2">
    <name type="scientific">Sorangium cellulosum</name>
    <name type="common">Polyangium cellulosum</name>
    <dbReference type="NCBI Taxonomy" id="56"/>
    <lineage>
        <taxon>Bacteria</taxon>
        <taxon>Pseudomonadati</taxon>
        <taxon>Myxococcota</taxon>
        <taxon>Polyangia</taxon>
        <taxon>Polyangiales</taxon>
        <taxon>Polyangiaceae</taxon>
        <taxon>Sorangium</taxon>
    </lineage>
</organism>
<dbReference type="SUPFAM" id="SSF46785">
    <property type="entry name" value="Winged helix' DNA-binding domain"/>
    <property type="match status" value="1"/>
</dbReference>
<comment type="caution">
    <text evidence="1">The sequence shown here is derived from an EMBL/GenBank/DDBJ whole genome shotgun (WGS) entry which is preliminary data.</text>
</comment>
<sequence>MTSRFAMAIHVLGKLAFVQRERQATLTSEELANSVQAHPVVVRRLLGGLRRAGLVDTKRGVGGGISLARPPERITLRDVYEAVEQDEEIIARNPHGPSLSCDIAPLITEYLDEVFGVAEQALKDSLVGVTIADLERELRARLKGCAKRTAS</sequence>
<evidence type="ECO:0000313" key="2">
    <source>
        <dbReference type="Proteomes" id="UP000075635"/>
    </source>
</evidence>
<dbReference type="EMBL" id="JEMB01003423">
    <property type="protein sequence ID" value="KYF72733.1"/>
    <property type="molecule type" value="Genomic_DNA"/>
</dbReference>
<proteinExistence type="predicted"/>
<dbReference type="GO" id="GO:0005829">
    <property type="term" value="C:cytosol"/>
    <property type="evidence" value="ECO:0007669"/>
    <property type="project" value="TreeGrafter"/>
</dbReference>
<dbReference type="InterPro" id="IPR000944">
    <property type="entry name" value="Tscrpt_reg_Rrf2"/>
</dbReference>
<dbReference type="InterPro" id="IPR036390">
    <property type="entry name" value="WH_DNA-bd_sf"/>
</dbReference>
<evidence type="ECO:0008006" key="3">
    <source>
        <dbReference type="Google" id="ProtNLM"/>
    </source>
</evidence>
<gene>
    <name evidence="1" type="ORF">BE17_43590</name>
</gene>
<dbReference type="Pfam" id="PF02082">
    <property type="entry name" value="Rrf2"/>
    <property type="match status" value="1"/>
</dbReference>
<dbReference type="PROSITE" id="PS51197">
    <property type="entry name" value="HTH_RRF2_2"/>
    <property type="match status" value="1"/>
</dbReference>
<accession>A0A150QXL7</accession>
<dbReference type="InterPro" id="IPR030489">
    <property type="entry name" value="TR_Rrf2-type_CS"/>
</dbReference>
<dbReference type="Proteomes" id="UP000075635">
    <property type="component" value="Unassembled WGS sequence"/>
</dbReference>
<protein>
    <recommendedName>
        <fullName evidence="3">Rrf2 family transcriptional regulator</fullName>
    </recommendedName>
</protein>
<dbReference type="GO" id="GO:0003700">
    <property type="term" value="F:DNA-binding transcription factor activity"/>
    <property type="evidence" value="ECO:0007669"/>
    <property type="project" value="TreeGrafter"/>
</dbReference>
<dbReference type="PANTHER" id="PTHR33221:SF15">
    <property type="entry name" value="HTH-TYPE TRANSCRIPTIONAL REGULATOR YWGB-RELATED"/>
    <property type="match status" value="1"/>
</dbReference>
<dbReference type="AlphaFoldDB" id="A0A150QXL7"/>
<dbReference type="Gene3D" id="1.10.10.10">
    <property type="entry name" value="Winged helix-like DNA-binding domain superfamily/Winged helix DNA-binding domain"/>
    <property type="match status" value="1"/>
</dbReference>
<dbReference type="PANTHER" id="PTHR33221">
    <property type="entry name" value="WINGED HELIX-TURN-HELIX TRANSCRIPTIONAL REGULATOR, RRF2 FAMILY"/>
    <property type="match status" value="1"/>
</dbReference>
<dbReference type="PROSITE" id="PS01332">
    <property type="entry name" value="HTH_RRF2_1"/>
    <property type="match status" value="1"/>
</dbReference>
<dbReference type="InterPro" id="IPR036388">
    <property type="entry name" value="WH-like_DNA-bd_sf"/>
</dbReference>
<evidence type="ECO:0000313" key="1">
    <source>
        <dbReference type="EMBL" id="KYF72733.1"/>
    </source>
</evidence>
<reference evidence="1 2" key="1">
    <citation type="submission" date="2014-02" db="EMBL/GenBank/DDBJ databases">
        <title>The small core and large imbalanced accessory genome model reveals a collaborative survival strategy of Sorangium cellulosum strains in nature.</title>
        <authorList>
            <person name="Han K."/>
            <person name="Peng R."/>
            <person name="Blom J."/>
            <person name="Li Y.-Z."/>
        </authorList>
    </citation>
    <scope>NUCLEOTIDE SEQUENCE [LARGE SCALE GENOMIC DNA]</scope>
    <source>
        <strain evidence="1 2">So0011-07</strain>
    </source>
</reference>
<name>A0A150QXL7_SORCE</name>